<comment type="cofactor">
    <cofactor evidence="2">
        <name>Zn(2+)</name>
        <dbReference type="ChEBI" id="CHEBI:29105"/>
    </cofactor>
    <text evidence="2">Binds 2 Zn(2+) ions per subunit. One is catalytic and the other provides a structural contribution.</text>
</comment>
<dbReference type="PANTHER" id="PTHR30304">
    <property type="entry name" value="D-TAGATOSE-1,6-BISPHOSPHATE ALDOLASE"/>
    <property type="match status" value="1"/>
</dbReference>
<protein>
    <submittedName>
        <fullName evidence="3">Class II fructose-bisphosphate aldolase</fullName>
    </submittedName>
</protein>
<dbReference type="GO" id="GO:0008270">
    <property type="term" value="F:zinc ion binding"/>
    <property type="evidence" value="ECO:0007669"/>
    <property type="project" value="InterPro"/>
</dbReference>
<dbReference type="PANTHER" id="PTHR30304:SF0">
    <property type="entry name" value="D-TAGATOSE-1,6-BISPHOSPHATE ALDOLASE SUBUNIT GATY-RELATED"/>
    <property type="match status" value="1"/>
</dbReference>
<dbReference type="Gene3D" id="3.20.20.70">
    <property type="entry name" value="Aldolase class I"/>
    <property type="match status" value="1"/>
</dbReference>
<dbReference type="PIRSF" id="PIRSF001359">
    <property type="entry name" value="F_bP_aldolase_II"/>
    <property type="match status" value="1"/>
</dbReference>
<dbReference type="EMBL" id="JAQQAL010000012">
    <property type="protein sequence ID" value="MDC7226504.1"/>
    <property type="molecule type" value="Genomic_DNA"/>
</dbReference>
<dbReference type="CDD" id="cd00947">
    <property type="entry name" value="TBP_aldolase_IIB"/>
    <property type="match status" value="1"/>
</dbReference>
<feature type="binding site" evidence="2">
    <location>
        <position position="200"/>
    </location>
    <ligand>
        <name>Zn(2+)</name>
        <dbReference type="ChEBI" id="CHEBI:29105"/>
        <label>1</label>
        <note>catalytic</note>
    </ligand>
</feature>
<feature type="binding site" evidence="2">
    <location>
        <position position="78"/>
    </location>
    <ligand>
        <name>Zn(2+)</name>
        <dbReference type="ChEBI" id="CHEBI:29105"/>
        <label>1</label>
        <note>catalytic</note>
    </ligand>
</feature>
<evidence type="ECO:0000313" key="4">
    <source>
        <dbReference type="Proteomes" id="UP001221217"/>
    </source>
</evidence>
<feature type="binding site" evidence="2">
    <location>
        <position position="172"/>
    </location>
    <ligand>
        <name>Zn(2+)</name>
        <dbReference type="ChEBI" id="CHEBI:29105"/>
        <label>1</label>
        <note>catalytic</note>
    </ligand>
</feature>
<keyword evidence="2" id="KW-0862">Zinc</keyword>
<reference evidence="3 4" key="1">
    <citation type="submission" date="2022-12" db="EMBL/GenBank/DDBJ databases">
        <title>Metagenome assembled genome from gulf of manar.</title>
        <authorList>
            <person name="Kohli P."/>
            <person name="Pk S."/>
            <person name="Venkata Ramana C."/>
            <person name="Sasikala C."/>
        </authorList>
    </citation>
    <scope>NUCLEOTIDE SEQUENCE [LARGE SCALE GENOMIC DNA]</scope>
    <source>
        <strain evidence="3">JB008</strain>
    </source>
</reference>
<gene>
    <name evidence="3" type="ORF">PQJ61_07045</name>
</gene>
<dbReference type="Proteomes" id="UP001221217">
    <property type="component" value="Unassembled WGS sequence"/>
</dbReference>
<dbReference type="GO" id="GO:0005975">
    <property type="term" value="P:carbohydrate metabolic process"/>
    <property type="evidence" value="ECO:0007669"/>
    <property type="project" value="InterPro"/>
</dbReference>
<organism evidence="3 4">
    <name type="scientific">Candidatus Thalassospirochaeta sargassi</name>
    <dbReference type="NCBI Taxonomy" id="3119039"/>
    <lineage>
        <taxon>Bacteria</taxon>
        <taxon>Pseudomonadati</taxon>
        <taxon>Spirochaetota</taxon>
        <taxon>Spirochaetia</taxon>
        <taxon>Spirochaetales</taxon>
        <taxon>Spirochaetaceae</taxon>
        <taxon>Candidatus Thalassospirochaeta</taxon>
    </lineage>
</organism>
<dbReference type="InterPro" id="IPR000771">
    <property type="entry name" value="FBA_II"/>
</dbReference>
<dbReference type="InterPro" id="IPR050246">
    <property type="entry name" value="Class_II_FBP_aldolase"/>
</dbReference>
<dbReference type="PROSITE" id="PS00602">
    <property type="entry name" value="ALDOLASE_CLASS_II_1"/>
    <property type="match status" value="1"/>
</dbReference>
<feature type="binding site" evidence="2">
    <location>
        <position position="99"/>
    </location>
    <ligand>
        <name>Zn(2+)</name>
        <dbReference type="ChEBI" id="CHEBI:29105"/>
        <label>2</label>
    </ligand>
</feature>
<evidence type="ECO:0000256" key="2">
    <source>
        <dbReference type="PIRSR" id="PIRSR001359-3"/>
    </source>
</evidence>
<evidence type="ECO:0000313" key="3">
    <source>
        <dbReference type="EMBL" id="MDC7226504.1"/>
    </source>
</evidence>
<proteinExistence type="predicted"/>
<keyword evidence="2" id="KW-0479">Metal-binding</keyword>
<feature type="active site" description="Proton donor" evidence="1">
    <location>
        <position position="77"/>
    </location>
</feature>
<feature type="binding site" evidence="2">
    <location>
        <position position="129"/>
    </location>
    <ligand>
        <name>Zn(2+)</name>
        <dbReference type="ChEBI" id="CHEBI:29105"/>
        <label>2</label>
    </ligand>
</feature>
<sequence length="276" mass="30318">MTEYLKAASMSSRIVPGFNVFGYEDAAAVIRAAERFNAPVILMSNSDSVEHIDPRHSADLFRSLAESTEIPVIIHLDHAKTLELILHAVDSGYTSVMYDGSALPLEENIENTCRVLDIASKKGVSVEAELGSVPYTDRNADVKSILTDPSEAGEFIEKAPVNALAVAVGSLHRMQEKAAKLDFERLAAIESYTDVPLVIHGASGIVEEDFIRLLPTRVGKVNIGTVLRMAFGKSLKEEIAEKPEEYDRVKLFKKPMQAVEAAAVENYRLLGWEEIC</sequence>
<dbReference type="AlphaFoldDB" id="A0AAJ1MNL0"/>
<dbReference type="InterPro" id="IPR013785">
    <property type="entry name" value="Aldolase_TIM"/>
</dbReference>
<name>A0AAJ1MNL0_9SPIO</name>
<accession>A0AAJ1MNL0</accession>
<dbReference type="SUPFAM" id="SSF51569">
    <property type="entry name" value="Aldolase"/>
    <property type="match status" value="1"/>
</dbReference>
<dbReference type="Pfam" id="PF01116">
    <property type="entry name" value="F_bP_aldolase"/>
    <property type="match status" value="1"/>
</dbReference>
<dbReference type="GO" id="GO:0016832">
    <property type="term" value="F:aldehyde-lyase activity"/>
    <property type="evidence" value="ECO:0007669"/>
    <property type="project" value="InterPro"/>
</dbReference>
<comment type="caution">
    <text evidence="3">The sequence shown here is derived from an EMBL/GenBank/DDBJ whole genome shotgun (WGS) entry which is preliminary data.</text>
</comment>
<evidence type="ECO:0000256" key="1">
    <source>
        <dbReference type="PIRSR" id="PIRSR001359-1"/>
    </source>
</evidence>